<dbReference type="PANTHER" id="PTHR34820">
    <property type="entry name" value="INNER MEMBRANE PROTEIN YEBZ"/>
    <property type="match status" value="1"/>
</dbReference>
<feature type="transmembrane region" description="Helical" evidence="7">
    <location>
        <begin position="604"/>
        <end position="625"/>
    </location>
</feature>
<name>A0ABQ4F1S6_9ACTN</name>
<evidence type="ECO:0000256" key="2">
    <source>
        <dbReference type="ARBA" id="ARBA00022475"/>
    </source>
</evidence>
<feature type="transmembrane region" description="Helical" evidence="7">
    <location>
        <begin position="403"/>
        <end position="425"/>
    </location>
</feature>
<feature type="transmembrane region" description="Helical" evidence="7">
    <location>
        <begin position="138"/>
        <end position="161"/>
    </location>
</feature>
<feature type="transmembrane region" description="Helical" evidence="7">
    <location>
        <begin position="53"/>
        <end position="79"/>
    </location>
</feature>
<feature type="transmembrane region" description="Helical" evidence="7">
    <location>
        <begin position="517"/>
        <end position="538"/>
    </location>
</feature>
<comment type="subcellular location">
    <subcellularLocation>
        <location evidence="1">Cell membrane</location>
        <topology evidence="1">Multi-pass membrane protein</topology>
    </subcellularLocation>
</comment>
<sequence>MVTGPVRWRAAGLLVGGGSAVAAAAMVGLSWYAGILGTERVPGLPDPGWVTVWALPAAKLGAQVCAVATVGLLLAAVVLSPRQAGRLSATGYRRIRAAGWAALLWCLFSLVELAYTLADLLGMPLGQVGGLRSLVNFATTISLGQALGLSAVLAGAVFVICRVTLSPRVAAGAMLLAVLAVVPPVFTGHAAAASNHQVAVSGLLLHVVPVTVWAGGLFALALTGRAPTEQLAVAVRRFSPLAALCLILVAGSGLVSAAVRVPDLAAVWDTRYGQLVLVKVVVLAGIAAAGWWQRRAAIPALVAGDRRRFAVTAGLEVLLFAVAVGAGVALSRTPPPPTDDGGESVAQALLGYPMPAPMSPARLVADWLPEPLAITGALIATVLYLAGVWRLRRRGDAWPVARVATFLAGLAVIVLATSSGLARYAPVLFSVHMVQHLMLMMIAPILLVLSAPVTLALRALPASTDPAWPGPREWLLAVLHSRVTATLTQPVVALVLFVASIYAMYFTGLYELALRSHAAHLLMLGHFVGTGYLFFWVVIGTDPAPRRVGYPVRMLLVVVAMVLHAFFGVAVMQSTALLAPDWFTVLARPWGPTPLDDQHTAGGIAWSFGEIPGVVVLGALFRQWARADEREQRRLDRAADRAEAEGREDEALAAYNRMLAELAARDGRAGNPASASHGPDQPPRP</sequence>
<evidence type="ECO:0000256" key="7">
    <source>
        <dbReference type="SAM" id="Phobius"/>
    </source>
</evidence>
<feature type="transmembrane region" description="Helical" evidence="7">
    <location>
        <begin position="272"/>
        <end position="292"/>
    </location>
</feature>
<keyword evidence="10" id="KW-1185">Reference proteome</keyword>
<evidence type="ECO:0000313" key="10">
    <source>
        <dbReference type="Proteomes" id="UP000621500"/>
    </source>
</evidence>
<feature type="transmembrane region" description="Helical" evidence="7">
    <location>
        <begin position="481"/>
        <end position="505"/>
    </location>
</feature>
<accession>A0ABQ4F1S6</accession>
<dbReference type="PANTHER" id="PTHR34820:SF4">
    <property type="entry name" value="INNER MEMBRANE PROTEIN YEBZ"/>
    <property type="match status" value="1"/>
</dbReference>
<keyword evidence="3 7" id="KW-0812">Transmembrane</keyword>
<feature type="transmembrane region" description="Helical" evidence="7">
    <location>
        <begin position="100"/>
        <end position="118"/>
    </location>
</feature>
<protein>
    <submittedName>
        <fullName evidence="9">Copper resistance protein D</fullName>
    </submittedName>
</protein>
<evidence type="ECO:0000313" key="9">
    <source>
        <dbReference type="EMBL" id="GIH00863.1"/>
    </source>
</evidence>
<proteinExistence type="predicted"/>
<feature type="transmembrane region" description="Helical" evidence="7">
    <location>
        <begin position="12"/>
        <end position="33"/>
    </location>
</feature>
<evidence type="ECO:0000256" key="1">
    <source>
        <dbReference type="ARBA" id="ARBA00004651"/>
    </source>
</evidence>
<feature type="transmembrane region" description="Helical" evidence="7">
    <location>
        <begin position="372"/>
        <end position="391"/>
    </location>
</feature>
<evidence type="ECO:0000256" key="6">
    <source>
        <dbReference type="SAM" id="MobiDB-lite"/>
    </source>
</evidence>
<feature type="transmembrane region" description="Helical" evidence="7">
    <location>
        <begin position="241"/>
        <end position="260"/>
    </location>
</feature>
<keyword evidence="2" id="KW-1003">Cell membrane</keyword>
<feature type="transmembrane region" description="Helical" evidence="7">
    <location>
        <begin position="550"/>
        <end position="572"/>
    </location>
</feature>
<dbReference type="InterPro" id="IPR019108">
    <property type="entry name" value="Caa3_assmbl_CtaG-rel"/>
</dbReference>
<evidence type="ECO:0000259" key="8">
    <source>
        <dbReference type="Pfam" id="PF05425"/>
    </source>
</evidence>
<keyword evidence="5 7" id="KW-0472">Membrane</keyword>
<dbReference type="InterPro" id="IPR008457">
    <property type="entry name" value="Cu-R_CopD_dom"/>
</dbReference>
<comment type="caution">
    <text evidence="9">The sequence shown here is derived from an EMBL/GenBank/DDBJ whole genome shotgun (WGS) entry which is preliminary data.</text>
</comment>
<feature type="transmembrane region" description="Helical" evidence="7">
    <location>
        <begin position="173"/>
        <end position="192"/>
    </location>
</feature>
<dbReference type="Pfam" id="PF05425">
    <property type="entry name" value="CopD"/>
    <property type="match status" value="1"/>
</dbReference>
<evidence type="ECO:0000256" key="5">
    <source>
        <dbReference type="ARBA" id="ARBA00023136"/>
    </source>
</evidence>
<feature type="region of interest" description="Disordered" evidence="6">
    <location>
        <begin position="666"/>
        <end position="685"/>
    </location>
</feature>
<feature type="transmembrane region" description="Helical" evidence="7">
    <location>
        <begin position="313"/>
        <end position="330"/>
    </location>
</feature>
<dbReference type="Pfam" id="PF09678">
    <property type="entry name" value="Caa3_CtaG"/>
    <property type="match status" value="1"/>
</dbReference>
<organism evidence="9 10">
    <name type="scientific">Plantactinospora mayteni</name>
    <dbReference type="NCBI Taxonomy" id="566021"/>
    <lineage>
        <taxon>Bacteria</taxon>
        <taxon>Bacillati</taxon>
        <taxon>Actinomycetota</taxon>
        <taxon>Actinomycetes</taxon>
        <taxon>Micromonosporales</taxon>
        <taxon>Micromonosporaceae</taxon>
        <taxon>Plantactinospora</taxon>
    </lineage>
</organism>
<evidence type="ECO:0000256" key="3">
    <source>
        <dbReference type="ARBA" id="ARBA00022692"/>
    </source>
</evidence>
<feature type="domain" description="Copper resistance protein D" evidence="8">
    <location>
        <begin position="234"/>
        <end position="330"/>
    </location>
</feature>
<evidence type="ECO:0000256" key="4">
    <source>
        <dbReference type="ARBA" id="ARBA00022989"/>
    </source>
</evidence>
<reference evidence="9 10" key="1">
    <citation type="submission" date="2021-01" db="EMBL/GenBank/DDBJ databases">
        <title>Whole genome shotgun sequence of Plantactinospora mayteni NBRC 109088.</title>
        <authorList>
            <person name="Komaki H."/>
            <person name="Tamura T."/>
        </authorList>
    </citation>
    <scope>NUCLEOTIDE SEQUENCE [LARGE SCALE GENOMIC DNA]</scope>
    <source>
        <strain evidence="9 10">NBRC 109088</strain>
    </source>
</reference>
<dbReference type="InterPro" id="IPR032694">
    <property type="entry name" value="CopC/D"/>
</dbReference>
<gene>
    <name evidence="9" type="ORF">Pma05_74350</name>
</gene>
<feature type="transmembrane region" description="Helical" evidence="7">
    <location>
        <begin position="437"/>
        <end position="460"/>
    </location>
</feature>
<keyword evidence="4 7" id="KW-1133">Transmembrane helix</keyword>
<dbReference type="EMBL" id="BONX01000058">
    <property type="protein sequence ID" value="GIH00863.1"/>
    <property type="molecule type" value="Genomic_DNA"/>
</dbReference>
<feature type="transmembrane region" description="Helical" evidence="7">
    <location>
        <begin position="198"/>
        <end position="220"/>
    </location>
</feature>
<dbReference type="Proteomes" id="UP000621500">
    <property type="component" value="Unassembled WGS sequence"/>
</dbReference>